<dbReference type="AlphaFoldDB" id="I4DQH3"/>
<reference evidence="1" key="1">
    <citation type="journal article" date="2012" name="BMC Biol.">
        <title>Comprehensive microarray-based analysis for stage-specific larval camouflage pattern-associated genes in the swallowtail butterfly, Papilio xuthus.</title>
        <authorList>
            <person name="Futahashi R."/>
            <person name="Shirataki H."/>
            <person name="Narita T."/>
            <person name="Mita K."/>
            <person name="Fujiwara H."/>
        </authorList>
    </citation>
    <scope>NUCLEOTIDE SEQUENCE</scope>
    <source>
        <tissue evidence="1">Epidermis</tissue>
    </source>
</reference>
<name>I4DQH3_PAPXU</name>
<protein>
    <submittedName>
        <fullName evidence="1">Uncharacterized protein</fullName>
    </submittedName>
</protein>
<sequence>MDIHNVRRTADTLPFKEMVCLLFEGAKVLLVWKYRRRQTVPQRGCARQEIVRVSHRCGMASRNFIYRSGNRQHNICCTNRPARLTKYHDHSDRRQVEAFPSTVRVFVFLLFSFFCYKARNRKWICRCRTRVGR</sequence>
<accession>I4DQH3</accession>
<organism evidence="1">
    <name type="scientific">Papilio xuthus</name>
    <name type="common">Asian swallowtail butterfly</name>
    <dbReference type="NCBI Taxonomy" id="66420"/>
    <lineage>
        <taxon>Eukaryota</taxon>
        <taxon>Metazoa</taxon>
        <taxon>Ecdysozoa</taxon>
        <taxon>Arthropoda</taxon>
        <taxon>Hexapoda</taxon>
        <taxon>Insecta</taxon>
        <taxon>Pterygota</taxon>
        <taxon>Neoptera</taxon>
        <taxon>Endopterygota</taxon>
        <taxon>Lepidoptera</taxon>
        <taxon>Glossata</taxon>
        <taxon>Ditrysia</taxon>
        <taxon>Papilionoidea</taxon>
        <taxon>Papilionidae</taxon>
        <taxon>Papilioninae</taxon>
        <taxon>Papilio</taxon>
    </lineage>
</organism>
<dbReference type="EMBL" id="AK404144">
    <property type="protein sequence ID" value="BAM20163.1"/>
    <property type="molecule type" value="mRNA"/>
</dbReference>
<evidence type="ECO:0000313" key="1">
    <source>
        <dbReference type="EMBL" id="BAM20163.1"/>
    </source>
</evidence>
<proteinExistence type="evidence at transcript level"/>